<accession>A0AA91Z2T8</accession>
<evidence type="ECO:0000313" key="2">
    <source>
        <dbReference type="Proteomes" id="UP000216961"/>
    </source>
</evidence>
<dbReference type="CDD" id="cd07812">
    <property type="entry name" value="SRPBCC"/>
    <property type="match status" value="1"/>
</dbReference>
<proteinExistence type="predicted"/>
<dbReference type="SUPFAM" id="SSF55961">
    <property type="entry name" value="Bet v1-like"/>
    <property type="match status" value="1"/>
</dbReference>
<dbReference type="InterPro" id="IPR023393">
    <property type="entry name" value="START-like_dom_sf"/>
</dbReference>
<sequence>MLKSNLFYLLEQKKNDDKSKISLSMKDKGSVLMPSKKHSIIVHANAKKVWDFVRSMNNWAPLVPGYVNHKIINDTVSTWEFKIDMGLFKKKIEMKVTILEWKEPTKVTFDLEGINDHFKGNGYFMVEVKDANYTKMTGYLEINSTGTFPTITNNLMEPKLEEIAEELTIAVSKAIEDLQ</sequence>
<gene>
    <name evidence="1" type="ORF">CHH57_02770</name>
</gene>
<dbReference type="EMBL" id="NPBQ01000019">
    <property type="protein sequence ID" value="PAD84801.1"/>
    <property type="molecule type" value="Genomic_DNA"/>
</dbReference>
<dbReference type="InterPro" id="IPR010419">
    <property type="entry name" value="CO_DH_gsu"/>
</dbReference>
<dbReference type="AlphaFoldDB" id="A0AA91Z2T8"/>
<organism evidence="1 2">
    <name type="scientific">Niallia circulans</name>
    <name type="common">Bacillus circulans</name>
    <dbReference type="NCBI Taxonomy" id="1397"/>
    <lineage>
        <taxon>Bacteria</taxon>
        <taxon>Bacillati</taxon>
        <taxon>Bacillota</taxon>
        <taxon>Bacilli</taxon>
        <taxon>Bacillales</taxon>
        <taxon>Bacillaceae</taxon>
        <taxon>Niallia</taxon>
    </lineage>
</organism>
<protein>
    <submittedName>
        <fullName evidence="1">Carbon monoxide dehydrogenase</fullName>
    </submittedName>
</protein>
<dbReference type="Gene3D" id="3.30.530.20">
    <property type="match status" value="1"/>
</dbReference>
<dbReference type="Pfam" id="PF06240">
    <property type="entry name" value="COXG"/>
    <property type="match status" value="1"/>
</dbReference>
<evidence type="ECO:0000313" key="1">
    <source>
        <dbReference type="EMBL" id="PAD84801.1"/>
    </source>
</evidence>
<dbReference type="Proteomes" id="UP000216961">
    <property type="component" value="Unassembled WGS sequence"/>
</dbReference>
<name>A0AA91Z2T8_NIACI</name>
<reference evidence="1 2" key="1">
    <citation type="submission" date="2017-07" db="EMBL/GenBank/DDBJ databases">
        <title>Isolation and whole genome analysis of endospore-forming bacteria from heroin.</title>
        <authorList>
            <person name="Kalinowski J."/>
            <person name="Ahrens B."/>
            <person name="Al-Dilaimi A."/>
            <person name="Winkler A."/>
            <person name="Wibberg D."/>
            <person name="Schleenbecker U."/>
            <person name="Ruckert C."/>
            <person name="Wolfel R."/>
            <person name="Grass G."/>
        </authorList>
    </citation>
    <scope>NUCLEOTIDE SEQUENCE [LARGE SCALE GENOMIC DNA]</scope>
    <source>
        <strain evidence="1 2">7521-2</strain>
    </source>
</reference>
<comment type="caution">
    <text evidence="1">The sequence shown here is derived from an EMBL/GenBank/DDBJ whole genome shotgun (WGS) entry which is preliminary data.</text>
</comment>